<sequence length="52" mass="5874">MTEEDNNFYQDDVFKQAQVVQHPKEATGSALLLTQSFNLLSGKDLSSRVDEE</sequence>
<gene>
    <name evidence="1" type="ORF">ACFFIX_11825</name>
</gene>
<keyword evidence="2" id="KW-1185">Reference proteome</keyword>
<dbReference type="RefSeq" id="WP_378934148.1">
    <property type="nucleotide sequence ID" value="NZ_JBHLVO010000008.1"/>
</dbReference>
<evidence type="ECO:0000313" key="1">
    <source>
        <dbReference type="EMBL" id="MFC0272141.1"/>
    </source>
</evidence>
<protein>
    <submittedName>
        <fullName evidence="1">Uncharacterized protein</fullName>
    </submittedName>
</protein>
<reference evidence="1 2" key="1">
    <citation type="submission" date="2024-09" db="EMBL/GenBank/DDBJ databases">
        <authorList>
            <person name="Sun Q."/>
            <person name="Mori K."/>
        </authorList>
    </citation>
    <scope>NUCLEOTIDE SEQUENCE [LARGE SCALE GENOMIC DNA]</scope>
    <source>
        <strain evidence="1 2">CCM 7228</strain>
    </source>
</reference>
<comment type="caution">
    <text evidence="1">The sequence shown here is derived from an EMBL/GenBank/DDBJ whole genome shotgun (WGS) entry which is preliminary data.</text>
</comment>
<name>A0ABV6GEP2_9BACI</name>
<accession>A0ABV6GEP2</accession>
<dbReference type="Proteomes" id="UP001589854">
    <property type="component" value="Unassembled WGS sequence"/>
</dbReference>
<dbReference type="EMBL" id="JBHLVO010000008">
    <property type="protein sequence ID" value="MFC0272141.1"/>
    <property type="molecule type" value="Genomic_DNA"/>
</dbReference>
<organism evidence="1 2">
    <name type="scientific">Metabacillus herbersteinensis</name>
    <dbReference type="NCBI Taxonomy" id="283816"/>
    <lineage>
        <taxon>Bacteria</taxon>
        <taxon>Bacillati</taxon>
        <taxon>Bacillota</taxon>
        <taxon>Bacilli</taxon>
        <taxon>Bacillales</taxon>
        <taxon>Bacillaceae</taxon>
        <taxon>Metabacillus</taxon>
    </lineage>
</organism>
<proteinExistence type="predicted"/>
<evidence type="ECO:0000313" key="2">
    <source>
        <dbReference type="Proteomes" id="UP001589854"/>
    </source>
</evidence>